<organism evidence="1 2">
    <name type="scientific">Eimeria tenella</name>
    <name type="common">Coccidian parasite</name>
    <dbReference type="NCBI Taxonomy" id="5802"/>
    <lineage>
        <taxon>Eukaryota</taxon>
        <taxon>Sar</taxon>
        <taxon>Alveolata</taxon>
        <taxon>Apicomplexa</taxon>
        <taxon>Conoidasida</taxon>
        <taxon>Coccidia</taxon>
        <taxon>Eucoccidiorida</taxon>
        <taxon>Eimeriorina</taxon>
        <taxon>Eimeriidae</taxon>
        <taxon>Eimeria</taxon>
    </lineage>
</organism>
<name>U6L5P8_EIMTE</name>
<dbReference type="AlphaFoldDB" id="U6L5P8"/>
<accession>U6L5P8</accession>
<dbReference type="OrthoDB" id="10400040at2759"/>
<dbReference type="VEuPathDB" id="ToxoDB:ETH_00025925"/>
<reference evidence="1" key="2">
    <citation type="submission" date="2013-10" db="EMBL/GenBank/DDBJ databases">
        <authorList>
            <person name="Aslett M."/>
        </authorList>
    </citation>
    <scope>NUCLEOTIDE SEQUENCE [LARGE SCALE GENOMIC DNA]</scope>
    <source>
        <strain evidence="1">Houghton</strain>
    </source>
</reference>
<dbReference type="EMBL" id="HG675752">
    <property type="protein sequence ID" value="CDJ43120.1"/>
    <property type="molecule type" value="Genomic_DNA"/>
</dbReference>
<dbReference type="Proteomes" id="UP000030747">
    <property type="component" value="Unassembled WGS sequence"/>
</dbReference>
<protein>
    <submittedName>
        <fullName evidence="1">Uncharacterized protein</fullName>
    </submittedName>
</protein>
<proteinExistence type="predicted"/>
<evidence type="ECO:0000313" key="2">
    <source>
        <dbReference type="Proteomes" id="UP000030747"/>
    </source>
</evidence>
<gene>
    <name evidence="1" type="ORF">ETH_00025925</name>
</gene>
<dbReference type="RefSeq" id="XP_013233870.1">
    <property type="nucleotide sequence ID" value="XM_013378416.1"/>
</dbReference>
<keyword evidence="2" id="KW-1185">Reference proteome</keyword>
<sequence>MMYMRQQDDIARTKLEETQPCGNKFSLRNRIRNLTRFVVLAHHRSAQRLVLPQAGTSKKSLGGKLRNK</sequence>
<dbReference type="GeneID" id="25254281"/>
<reference evidence="1" key="1">
    <citation type="submission" date="2013-10" db="EMBL/GenBank/DDBJ databases">
        <title>Genomic analysis of the causative agents of coccidiosis in chickens.</title>
        <authorList>
            <person name="Reid A.J."/>
            <person name="Blake D."/>
            <person name="Billington K."/>
            <person name="Browne H."/>
            <person name="Dunn M."/>
            <person name="Hung S."/>
            <person name="Kawahara F."/>
            <person name="Miranda-Saavedra D."/>
            <person name="Mourier T."/>
            <person name="Nagra H."/>
            <person name="Otto T.D."/>
            <person name="Rawlings N."/>
            <person name="Sanchez A."/>
            <person name="Sanders M."/>
            <person name="Subramaniam C."/>
            <person name="Tay Y."/>
            <person name="Dear P."/>
            <person name="Doerig C."/>
            <person name="Gruber A."/>
            <person name="Parkinson J."/>
            <person name="Shirley M."/>
            <person name="Wan K.L."/>
            <person name="Berriman M."/>
            <person name="Tomley F."/>
            <person name="Pain A."/>
        </authorList>
    </citation>
    <scope>NUCLEOTIDE SEQUENCE [LARGE SCALE GENOMIC DNA]</scope>
    <source>
        <strain evidence="1">Houghton</strain>
    </source>
</reference>
<evidence type="ECO:0000313" key="1">
    <source>
        <dbReference type="EMBL" id="CDJ43120.1"/>
    </source>
</evidence>